<dbReference type="GO" id="GO:0003723">
    <property type="term" value="F:RNA binding"/>
    <property type="evidence" value="ECO:0007669"/>
    <property type="project" value="UniProtKB-UniRule"/>
</dbReference>
<comment type="cofactor">
    <cofactor evidence="10">
        <name>Mn(2+)</name>
        <dbReference type="ChEBI" id="CHEBI:29035"/>
    </cofactor>
    <cofactor evidence="10">
        <name>Mg(2+)</name>
        <dbReference type="ChEBI" id="CHEBI:18420"/>
    </cofactor>
    <text evidence="10">Manganese or magnesium. Binds 1 divalent metal ion per monomer in the absence of substrate. May bind a second metal ion after substrate binding.</text>
</comment>
<dbReference type="CDD" id="cd06590">
    <property type="entry name" value="RNase_HII_bacteria_HIII_like"/>
    <property type="match status" value="1"/>
</dbReference>
<dbReference type="Gene3D" id="3.30.420.10">
    <property type="entry name" value="Ribonuclease H-like superfamily/Ribonuclease H"/>
    <property type="match status" value="1"/>
</dbReference>
<gene>
    <name evidence="13" type="ORF">JN00_0460</name>
</gene>
<dbReference type="InterPro" id="IPR024567">
    <property type="entry name" value="RNase_HII/HIII_dom"/>
</dbReference>
<dbReference type="EMBL" id="REFI01000009">
    <property type="protein sequence ID" value="RMA77508.1"/>
    <property type="molecule type" value="Genomic_DNA"/>
</dbReference>
<dbReference type="OrthoDB" id="9777935at2"/>
<protein>
    <recommendedName>
        <fullName evidence="11">Ribonuclease</fullName>
        <ecNumber evidence="11">3.1.26.4</ecNumber>
    </recommendedName>
</protein>
<evidence type="ECO:0000256" key="7">
    <source>
        <dbReference type="ARBA" id="ARBA00022723"/>
    </source>
</evidence>
<evidence type="ECO:0000256" key="1">
    <source>
        <dbReference type="ARBA" id="ARBA00000077"/>
    </source>
</evidence>
<dbReference type="Proteomes" id="UP000267246">
    <property type="component" value="Unassembled WGS sequence"/>
</dbReference>
<dbReference type="GO" id="GO:0005737">
    <property type="term" value="C:cytoplasm"/>
    <property type="evidence" value="ECO:0007669"/>
    <property type="project" value="UniProtKB-SubCell"/>
</dbReference>
<feature type="binding site" evidence="10">
    <location>
        <position position="14"/>
    </location>
    <ligand>
        <name>a divalent metal cation</name>
        <dbReference type="ChEBI" id="CHEBI:60240"/>
    </ligand>
</feature>
<evidence type="ECO:0000256" key="8">
    <source>
        <dbReference type="ARBA" id="ARBA00022759"/>
    </source>
</evidence>
<organism evidence="13 14">
    <name type="scientific">Metamycoplasma subdolum</name>
    <dbReference type="NCBI Taxonomy" id="92407"/>
    <lineage>
        <taxon>Bacteria</taxon>
        <taxon>Bacillati</taxon>
        <taxon>Mycoplasmatota</taxon>
        <taxon>Mycoplasmoidales</taxon>
        <taxon>Metamycoplasmataceae</taxon>
        <taxon>Metamycoplasma</taxon>
    </lineage>
</organism>
<keyword evidence="6 10" id="KW-0540">Nuclease</keyword>
<dbReference type="GO" id="GO:0004523">
    <property type="term" value="F:RNA-DNA hybrid ribonuclease activity"/>
    <property type="evidence" value="ECO:0007669"/>
    <property type="project" value="UniProtKB-UniRule"/>
</dbReference>
<feature type="binding site" evidence="10">
    <location>
        <position position="117"/>
    </location>
    <ligand>
        <name>a divalent metal cation</name>
        <dbReference type="ChEBI" id="CHEBI:60240"/>
    </ligand>
</feature>
<dbReference type="SUPFAM" id="SSF53098">
    <property type="entry name" value="Ribonuclease H-like"/>
    <property type="match status" value="1"/>
</dbReference>
<name>A0A3M0A448_9BACT</name>
<dbReference type="InterPro" id="IPR036397">
    <property type="entry name" value="RNaseH_sf"/>
</dbReference>
<dbReference type="PROSITE" id="PS51975">
    <property type="entry name" value="RNASE_H_2"/>
    <property type="match status" value="1"/>
</dbReference>
<comment type="catalytic activity">
    <reaction evidence="1 10 11">
        <text>Endonucleolytic cleavage to 5'-phosphomonoester.</text>
        <dbReference type="EC" id="3.1.26.4"/>
    </reaction>
</comment>
<keyword evidence="9 10" id="KW-0378">Hydrolase</keyword>
<keyword evidence="14" id="KW-1185">Reference proteome</keyword>
<evidence type="ECO:0000256" key="6">
    <source>
        <dbReference type="ARBA" id="ARBA00022722"/>
    </source>
</evidence>
<evidence type="ECO:0000256" key="5">
    <source>
        <dbReference type="ARBA" id="ARBA00022490"/>
    </source>
</evidence>
<reference evidence="13 14" key="1">
    <citation type="submission" date="2018-10" db="EMBL/GenBank/DDBJ databases">
        <title>Genomic Encyclopedia of Archaeal and Bacterial Type Strains, Phase II (KMG-II): from individual species to whole genera.</title>
        <authorList>
            <person name="Goeker M."/>
        </authorList>
    </citation>
    <scope>NUCLEOTIDE SEQUENCE [LARGE SCALE GENOMIC DNA]</scope>
    <source>
        <strain evidence="13 14">ATCC 29870</strain>
    </source>
</reference>
<dbReference type="InterPro" id="IPR001352">
    <property type="entry name" value="RNase_HII/HIII"/>
</dbReference>
<evidence type="ECO:0000256" key="9">
    <source>
        <dbReference type="ARBA" id="ARBA00022801"/>
    </source>
</evidence>
<evidence type="ECO:0000256" key="10">
    <source>
        <dbReference type="PROSITE-ProRule" id="PRU01319"/>
    </source>
</evidence>
<dbReference type="Pfam" id="PF01351">
    <property type="entry name" value="RNase_HII"/>
    <property type="match status" value="1"/>
</dbReference>
<evidence type="ECO:0000256" key="4">
    <source>
        <dbReference type="ARBA" id="ARBA00008378"/>
    </source>
</evidence>
<comment type="caution">
    <text evidence="13">The sequence shown here is derived from an EMBL/GenBank/DDBJ whole genome shotgun (WGS) entry which is preliminary data.</text>
</comment>
<evidence type="ECO:0000259" key="12">
    <source>
        <dbReference type="PROSITE" id="PS51975"/>
    </source>
</evidence>
<dbReference type="RefSeq" id="WP_121940921.1">
    <property type="nucleotide sequence ID" value="NZ_CP137846.1"/>
</dbReference>
<evidence type="ECO:0000313" key="14">
    <source>
        <dbReference type="Proteomes" id="UP000267246"/>
    </source>
</evidence>
<proteinExistence type="inferred from homology"/>
<evidence type="ECO:0000256" key="3">
    <source>
        <dbReference type="ARBA" id="ARBA00004496"/>
    </source>
</evidence>
<comment type="function">
    <text evidence="2 11">Endonuclease that specifically degrades the RNA of RNA-DNA hybrids.</text>
</comment>
<dbReference type="PANTHER" id="PTHR10954:SF23">
    <property type="entry name" value="RIBONUCLEASE"/>
    <property type="match status" value="1"/>
</dbReference>
<evidence type="ECO:0000256" key="2">
    <source>
        <dbReference type="ARBA" id="ARBA00004065"/>
    </source>
</evidence>
<dbReference type="AlphaFoldDB" id="A0A3M0A448"/>
<feature type="binding site" evidence="10">
    <location>
        <position position="13"/>
    </location>
    <ligand>
        <name>a divalent metal cation</name>
        <dbReference type="ChEBI" id="CHEBI:60240"/>
    </ligand>
</feature>
<keyword evidence="8 10" id="KW-0255">Endonuclease</keyword>
<dbReference type="GO" id="GO:0006298">
    <property type="term" value="P:mismatch repair"/>
    <property type="evidence" value="ECO:0007669"/>
    <property type="project" value="TreeGrafter"/>
</dbReference>
<dbReference type="GO" id="GO:0043137">
    <property type="term" value="P:DNA replication, removal of RNA primer"/>
    <property type="evidence" value="ECO:0007669"/>
    <property type="project" value="TreeGrafter"/>
</dbReference>
<comment type="similarity">
    <text evidence="4">Belongs to the RNase HII family. RnhC subfamily.</text>
</comment>
<dbReference type="PANTHER" id="PTHR10954">
    <property type="entry name" value="RIBONUCLEASE H2 SUBUNIT A"/>
    <property type="match status" value="1"/>
</dbReference>
<dbReference type="GO" id="GO:0032299">
    <property type="term" value="C:ribonuclease H2 complex"/>
    <property type="evidence" value="ECO:0007669"/>
    <property type="project" value="TreeGrafter"/>
</dbReference>
<dbReference type="InterPro" id="IPR012337">
    <property type="entry name" value="RNaseH-like_sf"/>
</dbReference>
<dbReference type="EC" id="3.1.26.4" evidence="11"/>
<keyword evidence="7 10" id="KW-0479">Metal-binding</keyword>
<comment type="subcellular location">
    <subcellularLocation>
        <location evidence="3">Cytoplasm</location>
    </subcellularLocation>
</comment>
<evidence type="ECO:0000256" key="11">
    <source>
        <dbReference type="RuleBase" id="RU003515"/>
    </source>
</evidence>
<evidence type="ECO:0000313" key="13">
    <source>
        <dbReference type="EMBL" id="RMA77508.1"/>
    </source>
</evidence>
<accession>A0A3M0A448</accession>
<keyword evidence="5" id="KW-0963">Cytoplasm</keyword>
<dbReference type="GO" id="GO:0046872">
    <property type="term" value="F:metal ion binding"/>
    <property type="evidence" value="ECO:0007669"/>
    <property type="project" value="UniProtKB-KW"/>
</dbReference>
<sequence>MKNENLDLVVGVDETGVGDYFTPIVSVACIIKEENLSKVLELGIKDSKKLTDKKIEEIYPELIKLVSFTKTIMSQKGYNNLIDKYLNNNEIKTLIHSNSINRLLRINKLKDADVLIDQYVFNDETLEKHFEKIESIDWMKFSRPNANILLMTKAEDKSLSVAAASVIARKLLLDWMKEQEQKWELNFPLGASDKVIETCITFIKKYGKFKLNEVAKVSFKTTNKALEQAENQEIE</sequence>
<feature type="domain" description="RNase H type-2" evidence="12">
    <location>
        <begin position="7"/>
        <end position="231"/>
    </location>
</feature>